<reference evidence="3" key="1">
    <citation type="submission" date="2007-03" db="EMBL/GenBank/DDBJ databases">
        <authorList>
            <person name="Paulsen I."/>
        </authorList>
    </citation>
    <scope>NUCLEOTIDE SEQUENCE</scope>
    <source>
        <strain evidence="3">VEG</strain>
    </source>
</reference>
<dbReference type="AlphaFoldDB" id="A0A0F7UYI8"/>
<dbReference type="EMBL" id="AAYL02000016">
    <property type="protein sequence ID" value="ESS36050.1"/>
    <property type="molecule type" value="Genomic_DNA"/>
</dbReference>
<feature type="compositionally biased region" description="Low complexity" evidence="1">
    <location>
        <begin position="162"/>
        <end position="179"/>
    </location>
</feature>
<sequence length="383" mass="41061">MMDLLHLSRRSVLRQFASSGPSPLCPLSCRRLPSSACLLRRQFVRERTDRRAASNCSSCSSPQPRLGDSSLSAHSPHLSLHASHSVFFSSSSSSFGSSEETREAVAKSVRETWKLQRFHSVSAVDIPDEGRGANDCFSSVEITVGTPTDDACLPYRILSSSSASSSISSPSASSGFPSPWNSVHGEKSPGGRKRPGIAGSRGRGEACVDAADARGDWQDGASAFSQTQGRRRSATEESNRPTARTAVCEAPRARLHGTIVKVHHHRVCGFVAPDDGGPHIFLHRDDFVKSSSSASSASSPAGGRKSRRVSASAGAGARAAGETQKVEHLLLHPGQSVTFETSWDPLHNAPRAVRVAFEEERDEERDSRRALGDAWQQRGHEGA</sequence>
<evidence type="ECO:0000313" key="4">
    <source>
        <dbReference type="Proteomes" id="UP000002226"/>
    </source>
</evidence>
<reference evidence="3" key="3">
    <citation type="submission" date="2013-08" db="EMBL/GenBank/DDBJ databases">
        <authorList>
            <person name="Sibley D."/>
            <person name="Venepally P."/>
            <person name="Karamycheva S."/>
            <person name="Hadjithomas M."/>
            <person name="Khan A."/>
            <person name="Brunk B."/>
            <person name="Roos D."/>
            <person name="Caler E."/>
            <person name="Lorenzi H."/>
        </authorList>
    </citation>
    <scope>NUCLEOTIDE SEQUENCE</scope>
    <source>
        <strain evidence="3">VEG</strain>
    </source>
</reference>
<dbReference type="Gene3D" id="2.40.50.140">
    <property type="entry name" value="Nucleic acid-binding proteins"/>
    <property type="match status" value="1"/>
</dbReference>
<evidence type="ECO:0008006" key="5">
    <source>
        <dbReference type="Google" id="ProtNLM"/>
    </source>
</evidence>
<proteinExistence type="predicted"/>
<evidence type="ECO:0000313" key="3">
    <source>
        <dbReference type="EMBL" id="ESS36050.1"/>
    </source>
</evidence>
<dbReference type="VEuPathDB" id="ToxoDB:TGVEG_273995"/>
<evidence type="ECO:0000256" key="1">
    <source>
        <dbReference type="SAM" id="MobiDB-lite"/>
    </source>
</evidence>
<dbReference type="EMBL" id="LN714498">
    <property type="protein sequence ID" value="CEL75061.1"/>
    <property type="molecule type" value="Genomic_DNA"/>
</dbReference>
<feature type="region of interest" description="Disordered" evidence="1">
    <location>
        <begin position="357"/>
        <end position="383"/>
    </location>
</feature>
<feature type="region of interest" description="Disordered" evidence="1">
    <location>
        <begin position="290"/>
        <end position="323"/>
    </location>
</feature>
<name>A0A0F7UYI8_TOXGV</name>
<dbReference type="OMA" id="GPHIFLH"/>
<feature type="region of interest" description="Disordered" evidence="1">
    <location>
        <begin position="54"/>
        <end position="73"/>
    </location>
</feature>
<gene>
    <name evidence="2" type="ORF">BN1205_021355</name>
    <name evidence="3" type="ORF">TGVEG_273995</name>
</gene>
<dbReference type="Proteomes" id="UP000002226">
    <property type="component" value="Unassembled WGS sequence"/>
</dbReference>
<dbReference type="InterPro" id="IPR012340">
    <property type="entry name" value="NA-bd_OB-fold"/>
</dbReference>
<organism evidence="2">
    <name type="scientific">Toxoplasma gondii (strain ATCC 50861 / VEG)</name>
    <dbReference type="NCBI Taxonomy" id="432359"/>
    <lineage>
        <taxon>Eukaryota</taxon>
        <taxon>Sar</taxon>
        <taxon>Alveolata</taxon>
        <taxon>Apicomplexa</taxon>
        <taxon>Conoidasida</taxon>
        <taxon>Coccidia</taxon>
        <taxon>Eucoccidiorida</taxon>
        <taxon>Eimeriorina</taxon>
        <taxon>Sarcocystidae</taxon>
        <taxon>Toxoplasma</taxon>
    </lineage>
</organism>
<keyword evidence="4" id="KW-1185">Reference proteome</keyword>
<reference evidence="4" key="2">
    <citation type="submission" date="2008-03" db="EMBL/GenBank/DDBJ databases">
        <title>Annotation of Toxoplasma gondii VEG.</title>
        <authorList>
            <person name="Lorenzi H."/>
            <person name="Inman J."/>
            <person name="Amedeo P."/>
            <person name="Brunk B."/>
            <person name="Roos D."/>
            <person name="Caler E."/>
        </authorList>
    </citation>
    <scope>NUCLEOTIDE SEQUENCE [LARGE SCALE GENOMIC DNA]</scope>
    <source>
        <strain evidence="4">ATCC 50861 / VEG</strain>
    </source>
</reference>
<evidence type="ECO:0000313" key="2">
    <source>
        <dbReference type="EMBL" id="CEL75061.1"/>
    </source>
</evidence>
<protein>
    <recommendedName>
        <fullName evidence="5">CSD domain-containing protein</fullName>
    </recommendedName>
</protein>
<dbReference type="OrthoDB" id="422005at2759"/>
<feature type="region of interest" description="Disordered" evidence="1">
    <location>
        <begin position="221"/>
        <end position="246"/>
    </location>
</feature>
<feature type="region of interest" description="Disordered" evidence="1">
    <location>
        <begin position="162"/>
        <end position="207"/>
    </location>
</feature>
<feature type="compositionally biased region" description="Low complexity" evidence="1">
    <location>
        <begin position="290"/>
        <end position="321"/>
    </location>
</feature>
<accession>A0A0F7UYI8</accession>
<reference evidence="2" key="4">
    <citation type="journal article" date="2015" name="PLoS ONE">
        <title>Comprehensive Evaluation of Toxoplasma gondii VEG and Neospora caninum LIV Genomes with Tachyzoite Stage Transcriptome and Proteome Defines Novel Transcript Features.</title>
        <authorList>
            <person name="Ramaprasad A."/>
            <person name="Mourier T."/>
            <person name="Naeem R."/>
            <person name="Malas T.B."/>
            <person name="Moussa E."/>
            <person name="Panigrahi A."/>
            <person name="Vermont S.J."/>
            <person name="Otto T.D."/>
            <person name="Wastling J."/>
            <person name="Pain A."/>
        </authorList>
    </citation>
    <scope>NUCLEOTIDE SEQUENCE</scope>
    <source>
        <strain evidence="2">VEG</strain>
    </source>
</reference>